<feature type="region of interest" description="Disordered" evidence="1">
    <location>
        <begin position="35"/>
        <end position="88"/>
    </location>
</feature>
<accession>A0AA35SZ46</accession>
<comment type="caution">
    <text evidence="2">The sequence shown here is derived from an EMBL/GenBank/DDBJ whole genome shotgun (WGS) entry which is preliminary data.</text>
</comment>
<evidence type="ECO:0000313" key="2">
    <source>
        <dbReference type="EMBL" id="CAI8038795.1"/>
    </source>
</evidence>
<evidence type="ECO:0000313" key="3">
    <source>
        <dbReference type="Proteomes" id="UP001174909"/>
    </source>
</evidence>
<reference evidence="2" key="1">
    <citation type="submission" date="2023-03" db="EMBL/GenBank/DDBJ databases">
        <authorList>
            <person name="Steffen K."/>
            <person name="Cardenas P."/>
        </authorList>
    </citation>
    <scope>NUCLEOTIDE SEQUENCE</scope>
</reference>
<dbReference type="EMBL" id="CASHTH010003011">
    <property type="protein sequence ID" value="CAI8038795.1"/>
    <property type="molecule type" value="Genomic_DNA"/>
</dbReference>
<feature type="compositionally biased region" description="Basic and acidic residues" evidence="1">
    <location>
        <begin position="67"/>
        <end position="77"/>
    </location>
</feature>
<sequence length="116" mass="13325">MEPSTSTPQAILLNEASYSGHTRLEVLEEMKRFSDSSRDYYNRQGPDRASAREELQITASADYRGASTKDTREERSKTSLHRPRQVTRTWNSTEMDRATPLTDMVDCWCSIFRGSL</sequence>
<protein>
    <submittedName>
        <fullName evidence="2">Uncharacterized protein</fullName>
    </submittedName>
</protein>
<proteinExistence type="predicted"/>
<feature type="compositionally biased region" description="Basic and acidic residues" evidence="1">
    <location>
        <begin position="35"/>
        <end position="55"/>
    </location>
</feature>
<evidence type="ECO:0000256" key="1">
    <source>
        <dbReference type="SAM" id="MobiDB-lite"/>
    </source>
</evidence>
<dbReference type="Proteomes" id="UP001174909">
    <property type="component" value="Unassembled WGS sequence"/>
</dbReference>
<gene>
    <name evidence="2" type="ORF">GBAR_LOCUS21630</name>
</gene>
<dbReference type="AlphaFoldDB" id="A0AA35SZ46"/>
<organism evidence="2 3">
    <name type="scientific">Geodia barretti</name>
    <name type="common">Barrett's horny sponge</name>
    <dbReference type="NCBI Taxonomy" id="519541"/>
    <lineage>
        <taxon>Eukaryota</taxon>
        <taxon>Metazoa</taxon>
        <taxon>Porifera</taxon>
        <taxon>Demospongiae</taxon>
        <taxon>Heteroscleromorpha</taxon>
        <taxon>Tetractinellida</taxon>
        <taxon>Astrophorina</taxon>
        <taxon>Geodiidae</taxon>
        <taxon>Geodia</taxon>
    </lineage>
</organism>
<keyword evidence="3" id="KW-1185">Reference proteome</keyword>
<name>A0AA35SZ46_GEOBA</name>